<dbReference type="EMBL" id="CP163435">
    <property type="protein sequence ID" value="XDQ27105.1"/>
    <property type="molecule type" value="Genomic_DNA"/>
</dbReference>
<proteinExistence type="inferred from homology"/>
<evidence type="ECO:0000259" key="6">
    <source>
        <dbReference type="PROSITE" id="PS51462"/>
    </source>
</evidence>
<evidence type="ECO:0000256" key="2">
    <source>
        <dbReference type="ARBA" id="ARBA00005582"/>
    </source>
</evidence>
<evidence type="ECO:0000313" key="7">
    <source>
        <dbReference type="EMBL" id="XDQ27105.1"/>
    </source>
</evidence>
<dbReference type="InterPro" id="IPR020476">
    <property type="entry name" value="Nudix_hydrolase"/>
</dbReference>
<protein>
    <submittedName>
        <fullName evidence="7">NUDIX hydrolase</fullName>
    </submittedName>
</protein>
<dbReference type="Pfam" id="PF00293">
    <property type="entry name" value="NUDIX"/>
    <property type="match status" value="1"/>
</dbReference>
<gene>
    <name evidence="7" type="ORF">AB5J56_21395</name>
</gene>
<keyword evidence="3 5" id="KW-0378">Hydrolase</keyword>
<sequence>MPGQETYSRRSARVVLIDAADRVLLLKIHVDPDTPGLGHSWWTPGGGVEDGEELAEAAARELWEEVGLSVAPGALMPQVAETSGYADLGWAEGLFQDTFFHYRVATHQVDIGGQNAHELRYHAGHHWWTLDELAATDDTIRPRGLHGLAADLIAGRTPAEPIRLPWHH</sequence>
<feature type="domain" description="Nudix hydrolase" evidence="6">
    <location>
        <begin position="7"/>
        <end position="149"/>
    </location>
</feature>
<dbReference type="AlphaFoldDB" id="A0AB39P7Q5"/>
<evidence type="ECO:0000256" key="5">
    <source>
        <dbReference type="RuleBase" id="RU003476"/>
    </source>
</evidence>
<accession>A0AB39P7Q5</accession>
<dbReference type="PROSITE" id="PS51462">
    <property type="entry name" value="NUDIX"/>
    <property type="match status" value="1"/>
</dbReference>
<organism evidence="7">
    <name type="scientific">Streptomyces sp. R21</name>
    <dbReference type="NCBI Taxonomy" id="3238627"/>
    <lineage>
        <taxon>Bacteria</taxon>
        <taxon>Bacillati</taxon>
        <taxon>Actinomycetota</taxon>
        <taxon>Actinomycetes</taxon>
        <taxon>Kitasatosporales</taxon>
        <taxon>Streptomycetaceae</taxon>
        <taxon>Streptomyces</taxon>
    </lineage>
</organism>
<dbReference type="InterPro" id="IPR000086">
    <property type="entry name" value="NUDIX_hydrolase_dom"/>
</dbReference>
<dbReference type="PRINTS" id="PR00502">
    <property type="entry name" value="NUDIXFAMILY"/>
</dbReference>
<evidence type="ECO:0000256" key="1">
    <source>
        <dbReference type="ARBA" id="ARBA00001946"/>
    </source>
</evidence>
<evidence type="ECO:0000256" key="4">
    <source>
        <dbReference type="ARBA" id="ARBA00022842"/>
    </source>
</evidence>
<dbReference type="SUPFAM" id="SSF55811">
    <property type="entry name" value="Nudix"/>
    <property type="match status" value="1"/>
</dbReference>
<comment type="cofactor">
    <cofactor evidence="1">
        <name>Mg(2+)</name>
        <dbReference type="ChEBI" id="CHEBI:18420"/>
    </cofactor>
</comment>
<dbReference type="PROSITE" id="PS00893">
    <property type="entry name" value="NUDIX_BOX"/>
    <property type="match status" value="1"/>
</dbReference>
<dbReference type="Gene3D" id="3.90.79.10">
    <property type="entry name" value="Nucleoside Triphosphate Pyrophosphohydrolase"/>
    <property type="match status" value="1"/>
</dbReference>
<dbReference type="PANTHER" id="PTHR43046:SF12">
    <property type="entry name" value="GDP-MANNOSE MANNOSYL HYDROLASE"/>
    <property type="match status" value="1"/>
</dbReference>
<dbReference type="PANTHER" id="PTHR43046">
    <property type="entry name" value="GDP-MANNOSE MANNOSYL HYDROLASE"/>
    <property type="match status" value="1"/>
</dbReference>
<keyword evidence="4" id="KW-0460">Magnesium</keyword>
<comment type="similarity">
    <text evidence="2 5">Belongs to the Nudix hydrolase family.</text>
</comment>
<dbReference type="RefSeq" id="WP_369234362.1">
    <property type="nucleotide sequence ID" value="NZ_CP163435.1"/>
</dbReference>
<dbReference type="GO" id="GO:0016787">
    <property type="term" value="F:hydrolase activity"/>
    <property type="evidence" value="ECO:0007669"/>
    <property type="project" value="UniProtKB-KW"/>
</dbReference>
<dbReference type="InterPro" id="IPR015797">
    <property type="entry name" value="NUDIX_hydrolase-like_dom_sf"/>
</dbReference>
<dbReference type="InterPro" id="IPR020084">
    <property type="entry name" value="NUDIX_hydrolase_CS"/>
</dbReference>
<name>A0AB39P7Q5_9ACTN</name>
<reference evidence="7" key="1">
    <citation type="submission" date="2024-07" db="EMBL/GenBank/DDBJ databases">
        <authorList>
            <person name="Yu S.T."/>
        </authorList>
    </citation>
    <scope>NUCLEOTIDE SEQUENCE</scope>
    <source>
        <strain evidence="7">R21</strain>
    </source>
</reference>
<evidence type="ECO:0000256" key="3">
    <source>
        <dbReference type="ARBA" id="ARBA00022801"/>
    </source>
</evidence>
<dbReference type="CDD" id="cd04685">
    <property type="entry name" value="NUDIX_Hydrolase"/>
    <property type="match status" value="1"/>
</dbReference>